<name>A0A507BRV4_9FUNG</name>
<reference evidence="2 3" key="1">
    <citation type="journal article" date="2019" name="Sci. Rep.">
        <title>Comparative genomics of chytrid fungi reveal insights into the obligate biotrophic and pathogenic lifestyle of Synchytrium endobioticum.</title>
        <authorList>
            <person name="van de Vossenberg B.T.L.H."/>
            <person name="Warris S."/>
            <person name="Nguyen H.D.T."/>
            <person name="van Gent-Pelzer M.P.E."/>
            <person name="Joly D.L."/>
            <person name="van de Geest H.C."/>
            <person name="Bonants P.J.M."/>
            <person name="Smith D.S."/>
            <person name="Levesque C.A."/>
            <person name="van der Lee T.A.J."/>
        </authorList>
    </citation>
    <scope>NUCLEOTIDE SEQUENCE [LARGE SCALE GENOMIC DNA]</scope>
    <source>
        <strain evidence="2 3">JEL517</strain>
    </source>
</reference>
<evidence type="ECO:0008006" key="4">
    <source>
        <dbReference type="Google" id="ProtNLM"/>
    </source>
</evidence>
<dbReference type="InterPro" id="IPR029045">
    <property type="entry name" value="ClpP/crotonase-like_dom_sf"/>
</dbReference>
<dbReference type="RefSeq" id="XP_031023168.1">
    <property type="nucleotide sequence ID" value="XM_031170859.1"/>
</dbReference>
<dbReference type="Gene3D" id="3.90.226.10">
    <property type="entry name" value="2-enoyl-CoA Hydratase, Chain A, domain 1"/>
    <property type="match status" value="1"/>
</dbReference>
<organism evidence="2 3">
    <name type="scientific">Synchytrium microbalum</name>
    <dbReference type="NCBI Taxonomy" id="1806994"/>
    <lineage>
        <taxon>Eukaryota</taxon>
        <taxon>Fungi</taxon>
        <taxon>Fungi incertae sedis</taxon>
        <taxon>Chytridiomycota</taxon>
        <taxon>Chytridiomycota incertae sedis</taxon>
        <taxon>Chytridiomycetes</taxon>
        <taxon>Synchytriales</taxon>
        <taxon>Synchytriaceae</taxon>
        <taxon>Synchytrium</taxon>
    </lineage>
</organism>
<evidence type="ECO:0000313" key="3">
    <source>
        <dbReference type="Proteomes" id="UP000319731"/>
    </source>
</evidence>
<proteinExistence type="inferred from homology"/>
<dbReference type="Pfam" id="PF00378">
    <property type="entry name" value="ECH_1"/>
    <property type="match status" value="1"/>
</dbReference>
<gene>
    <name evidence="2" type="ORF">SmJEL517_g04931</name>
</gene>
<dbReference type="Proteomes" id="UP000319731">
    <property type="component" value="Unassembled WGS sequence"/>
</dbReference>
<comment type="similarity">
    <text evidence="1">Belongs to the enoyl-CoA hydratase/isomerase family.</text>
</comment>
<dbReference type="OrthoDB" id="2018133at2759"/>
<dbReference type="AlphaFoldDB" id="A0A507BRV4"/>
<dbReference type="CDD" id="cd06558">
    <property type="entry name" value="crotonase-like"/>
    <property type="match status" value="1"/>
</dbReference>
<dbReference type="EMBL" id="QEAO01000038">
    <property type="protein sequence ID" value="TPX31837.1"/>
    <property type="molecule type" value="Genomic_DNA"/>
</dbReference>
<evidence type="ECO:0000313" key="2">
    <source>
        <dbReference type="EMBL" id="TPX31837.1"/>
    </source>
</evidence>
<sequence length="283" mass="30989">MVMDYKFKSVYGEIEGAVLVIYLNRPQILNAWNLDLQEDLIKCVNQFDQDDSLKVAIVTGTGRAFCAGADLSLGDFSSKEHVVGRGLAEARDGGGQASLTIYRCRKPIIAAINGPAVGVGITHTLPMDIRIAYKDAKVGFVFVRRGVVPEAVSTYFLPRLVGHSKAVRLMMMGQVLPASHPLYSDLFTELTDTPEGALIRAKELAHEMASMNSSVSMAMVKALLWHGTETPEEQHLLDSKGMFSLGNSIDGKEGVASFMQKRQVKFQGTVTKDMPVFYPVNMN</sequence>
<comment type="caution">
    <text evidence="2">The sequence shown here is derived from an EMBL/GenBank/DDBJ whole genome shotgun (WGS) entry which is preliminary data.</text>
</comment>
<dbReference type="GeneID" id="42006156"/>
<keyword evidence="3" id="KW-1185">Reference proteome</keyword>
<protein>
    <recommendedName>
        <fullName evidence="4">Enoyl-CoA hydratase</fullName>
    </recommendedName>
</protein>
<dbReference type="InterPro" id="IPR001753">
    <property type="entry name" value="Enoyl-CoA_hydra/iso"/>
</dbReference>
<evidence type="ECO:0000256" key="1">
    <source>
        <dbReference type="ARBA" id="ARBA00005254"/>
    </source>
</evidence>
<dbReference type="InterPro" id="IPR051053">
    <property type="entry name" value="ECH/Chromodomain_protein"/>
</dbReference>
<dbReference type="PANTHER" id="PTHR43684:SF4">
    <property type="entry name" value="ENOYL-COA HYDRATASE_ISOMERASE FAMILY PROTEIN (AFU_ORTHOLOGUE AFUA_1G01890)"/>
    <property type="match status" value="1"/>
</dbReference>
<accession>A0A507BRV4</accession>
<dbReference type="STRING" id="1806994.A0A507BRV4"/>
<dbReference type="PANTHER" id="PTHR43684">
    <property type="match status" value="1"/>
</dbReference>
<dbReference type="SUPFAM" id="SSF52096">
    <property type="entry name" value="ClpP/crotonase"/>
    <property type="match status" value="1"/>
</dbReference>